<keyword evidence="4" id="KW-0496">Mitochondrion</keyword>
<comment type="caution">
    <text evidence="8">The sequence shown here is derived from an EMBL/GenBank/DDBJ whole genome shotgun (WGS) entry which is preliminary data.</text>
</comment>
<proteinExistence type="inferred from homology"/>
<evidence type="ECO:0000259" key="6">
    <source>
        <dbReference type="Pfam" id="PF10644"/>
    </source>
</evidence>
<dbReference type="AlphaFoldDB" id="A0AAJ0F886"/>
<dbReference type="GO" id="GO:0005739">
    <property type="term" value="C:mitochondrion"/>
    <property type="evidence" value="ECO:0007669"/>
    <property type="project" value="UniProtKB-SubCell"/>
</dbReference>
<evidence type="ECO:0000256" key="1">
    <source>
        <dbReference type="ARBA" id="ARBA00003757"/>
    </source>
</evidence>
<accession>A0AAJ0F886</accession>
<dbReference type="Pfam" id="PF14881">
    <property type="entry name" value="Tubulin_3"/>
    <property type="match status" value="1"/>
</dbReference>
<dbReference type="CDD" id="cd06060">
    <property type="entry name" value="misato"/>
    <property type="match status" value="1"/>
</dbReference>
<dbReference type="Pfam" id="PF10644">
    <property type="entry name" value="Misat_Tub_SegII"/>
    <property type="match status" value="1"/>
</dbReference>
<evidence type="ECO:0000256" key="4">
    <source>
        <dbReference type="ARBA" id="ARBA00023128"/>
    </source>
</evidence>
<dbReference type="InterPro" id="IPR019605">
    <property type="entry name" value="Misato_II_tubulin-like"/>
</dbReference>
<feature type="region of interest" description="Disordered" evidence="5">
    <location>
        <begin position="357"/>
        <end position="450"/>
    </location>
</feature>
<evidence type="ECO:0000313" key="9">
    <source>
        <dbReference type="Proteomes" id="UP001239445"/>
    </source>
</evidence>
<dbReference type="Proteomes" id="UP001239445">
    <property type="component" value="Unassembled WGS sequence"/>
</dbReference>
<evidence type="ECO:0000313" key="8">
    <source>
        <dbReference type="EMBL" id="KAK1751859.1"/>
    </source>
</evidence>
<dbReference type="InterPro" id="IPR049942">
    <property type="entry name" value="DML1/Misato"/>
</dbReference>
<dbReference type="InterPro" id="IPR036525">
    <property type="entry name" value="Tubulin/FtsZ_GTPase_sf"/>
</dbReference>
<evidence type="ECO:0000256" key="2">
    <source>
        <dbReference type="ARBA" id="ARBA00004173"/>
    </source>
</evidence>
<gene>
    <name evidence="8" type="ORF">QBC47DRAFT_463932</name>
</gene>
<feature type="domain" description="Misato Segment II tubulin-like" evidence="6">
    <location>
        <begin position="8"/>
        <end position="124"/>
    </location>
</feature>
<evidence type="ECO:0000256" key="5">
    <source>
        <dbReference type="SAM" id="MobiDB-lite"/>
    </source>
</evidence>
<comment type="similarity">
    <text evidence="3">Belongs to the misato family.</text>
</comment>
<feature type="compositionally biased region" description="Low complexity" evidence="5">
    <location>
        <begin position="497"/>
        <end position="507"/>
    </location>
</feature>
<protein>
    <submittedName>
        <fullName evidence="8">Tubulin nucleotide-binding domain-like protein</fullName>
    </submittedName>
</protein>
<dbReference type="EMBL" id="MU839841">
    <property type="protein sequence ID" value="KAK1751859.1"/>
    <property type="molecule type" value="Genomic_DNA"/>
</dbReference>
<sequence>MTSKIKMHEIITLQFGQQSNYLATHFWNTQESYFTYAEEGQTQAEESAVDHDVHWRPGLAADGMTETFMPRTVIYDLKGGFGSLRRINALYAGEDKVEALWNGPTAKTQTAPPIAPSAYQAALESGMAPPAEALTPSTVRFWSDYNRVYLHPRSSVQLSEFELDSALNPFDRFTVGEELFTSLDREHDLLDRDLRLFAEEADQMQGIQVFGGLDDAWGGFGARYLERIRDEYGKTAVWMWGMEGDGGGSREKRLLRLSNQARTLVEAYKQATLVIPLSTPSRVSSSSTPSHLSVSLDRSVPWHTTALLASAIESATLPSRLKDASQRDTLSDMAVALSSGPGRSAGKQTIASLEMDFPTLPTGSTMTDQDQEDEREDPKSLPIKFTPSHPQIDMLPARRKQSHKEVKTFSQLLSTRGYPPPSSRNQSQGEEETDSRTHNHVSRARRNPYDTFTKRYHTPLTFPMLDSFPPIFHHQSASNQDGNGSGTTNPPQNVAITTRLSTDSSTSTRLNLLRTTVARSIGLEDREGLAADLADMADEFHEGWSSGSDEGDDD</sequence>
<keyword evidence="9" id="KW-1185">Reference proteome</keyword>
<comment type="function">
    <text evidence="1">Involved in the partitioning of the mitochondrial organelle and mitochondrial DNA (mtDNA) inheritance.</text>
</comment>
<name>A0AAJ0F886_9PEZI</name>
<evidence type="ECO:0000256" key="3">
    <source>
        <dbReference type="ARBA" id="ARBA00008507"/>
    </source>
</evidence>
<feature type="compositionally biased region" description="Polar residues" evidence="5">
    <location>
        <begin position="475"/>
        <end position="496"/>
    </location>
</feature>
<feature type="region of interest" description="Disordered" evidence="5">
    <location>
        <begin position="471"/>
        <end position="507"/>
    </location>
</feature>
<dbReference type="PANTHER" id="PTHR13391">
    <property type="entry name" value="MITOCHONDRIAL DISTRIBUTION REGULATOR MISATO"/>
    <property type="match status" value="1"/>
</dbReference>
<dbReference type="InterPro" id="IPR029209">
    <property type="entry name" value="DML1/Misato_tubulin"/>
</dbReference>
<dbReference type="PANTHER" id="PTHR13391:SF0">
    <property type="entry name" value="PROTEIN MISATO HOMOLOG 1"/>
    <property type="match status" value="1"/>
</dbReference>
<comment type="subcellular location">
    <subcellularLocation>
        <location evidence="2">Mitochondrion</location>
    </subcellularLocation>
</comment>
<dbReference type="SUPFAM" id="SSF52490">
    <property type="entry name" value="Tubulin nucleotide-binding domain-like"/>
    <property type="match status" value="1"/>
</dbReference>
<dbReference type="Gene3D" id="3.40.50.1440">
    <property type="entry name" value="Tubulin/FtsZ, GTPase domain"/>
    <property type="match status" value="1"/>
</dbReference>
<evidence type="ECO:0000259" key="7">
    <source>
        <dbReference type="Pfam" id="PF14881"/>
    </source>
</evidence>
<feature type="domain" description="DML1/Misato tubulin" evidence="7">
    <location>
        <begin position="133"/>
        <end position="321"/>
    </location>
</feature>
<dbReference type="GO" id="GO:0007005">
    <property type="term" value="P:mitochondrion organization"/>
    <property type="evidence" value="ECO:0007669"/>
    <property type="project" value="InterPro"/>
</dbReference>
<reference evidence="8" key="1">
    <citation type="submission" date="2023-06" db="EMBL/GenBank/DDBJ databases">
        <title>Genome-scale phylogeny and comparative genomics of the fungal order Sordariales.</title>
        <authorList>
            <consortium name="Lawrence Berkeley National Laboratory"/>
            <person name="Hensen N."/>
            <person name="Bonometti L."/>
            <person name="Westerberg I."/>
            <person name="Brannstrom I.O."/>
            <person name="Guillou S."/>
            <person name="Cros-Aarteil S."/>
            <person name="Calhoun S."/>
            <person name="Haridas S."/>
            <person name="Kuo A."/>
            <person name="Mondo S."/>
            <person name="Pangilinan J."/>
            <person name="Riley R."/>
            <person name="Labutti K."/>
            <person name="Andreopoulos B."/>
            <person name="Lipzen A."/>
            <person name="Chen C."/>
            <person name="Yanf M."/>
            <person name="Daum C."/>
            <person name="Ng V."/>
            <person name="Clum A."/>
            <person name="Steindorff A."/>
            <person name="Ohm R."/>
            <person name="Martin F."/>
            <person name="Silar P."/>
            <person name="Natvig D."/>
            <person name="Lalanne C."/>
            <person name="Gautier V."/>
            <person name="Ament-Velasquez S.L."/>
            <person name="Kruys A."/>
            <person name="Hutchinson M.I."/>
            <person name="Powell A.J."/>
            <person name="Barry K."/>
            <person name="Miller A.N."/>
            <person name="Grigoriev I.V."/>
            <person name="Debuchy R."/>
            <person name="Gladieux P."/>
            <person name="Thoren M.H."/>
            <person name="Johannesson H."/>
        </authorList>
    </citation>
    <scope>NUCLEOTIDE SEQUENCE</scope>
    <source>
        <strain evidence="8">PSN4</strain>
    </source>
</reference>
<organism evidence="8 9">
    <name type="scientific">Echria macrotheca</name>
    <dbReference type="NCBI Taxonomy" id="438768"/>
    <lineage>
        <taxon>Eukaryota</taxon>
        <taxon>Fungi</taxon>
        <taxon>Dikarya</taxon>
        <taxon>Ascomycota</taxon>
        <taxon>Pezizomycotina</taxon>
        <taxon>Sordariomycetes</taxon>
        <taxon>Sordariomycetidae</taxon>
        <taxon>Sordariales</taxon>
        <taxon>Schizotheciaceae</taxon>
        <taxon>Echria</taxon>
    </lineage>
</organism>